<dbReference type="GO" id="GO:0009451">
    <property type="term" value="P:RNA modification"/>
    <property type="evidence" value="ECO:0007669"/>
    <property type="project" value="InterPro"/>
</dbReference>
<keyword evidence="1" id="KW-0677">Repeat</keyword>
<evidence type="ECO:0000313" key="4">
    <source>
        <dbReference type="EMBL" id="ONK74440.1"/>
    </source>
</evidence>
<gene>
    <name evidence="4" type="ORF">A4U43_C03F6230</name>
</gene>
<dbReference type="AlphaFoldDB" id="A0A5P1FD15"/>
<evidence type="ECO:0000313" key="5">
    <source>
        <dbReference type="Proteomes" id="UP000243459"/>
    </source>
</evidence>
<keyword evidence="3" id="KW-1133">Transmembrane helix</keyword>
<dbReference type="Pfam" id="PF01535">
    <property type="entry name" value="PPR"/>
    <property type="match status" value="5"/>
</dbReference>
<keyword evidence="3" id="KW-0812">Transmembrane</keyword>
<evidence type="ECO:0000256" key="1">
    <source>
        <dbReference type="ARBA" id="ARBA00022737"/>
    </source>
</evidence>
<dbReference type="PANTHER" id="PTHR24015:SF1854">
    <property type="entry name" value="OS07G0578800 PROTEIN"/>
    <property type="match status" value="1"/>
</dbReference>
<feature type="repeat" description="PPR" evidence="2">
    <location>
        <begin position="412"/>
        <end position="446"/>
    </location>
</feature>
<dbReference type="PROSITE" id="PS51375">
    <property type="entry name" value="PPR"/>
    <property type="match status" value="4"/>
</dbReference>
<accession>A0A5P1FD15</accession>
<feature type="repeat" description="PPR" evidence="2">
    <location>
        <begin position="210"/>
        <end position="244"/>
    </location>
</feature>
<dbReference type="FunFam" id="1.25.40.10:FF:000073">
    <property type="entry name" value="Pentatricopeptide repeat-containing protein chloroplastic"/>
    <property type="match status" value="1"/>
</dbReference>
<feature type="repeat" description="PPR" evidence="2">
    <location>
        <begin position="311"/>
        <end position="345"/>
    </location>
</feature>
<evidence type="ECO:0008006" key="6">
    <source>
        <dbReference type="Google" id="ProtNLM"/>
    </source>
</evidence>
<keyword evidence="5" id="KW-1185">Reference proteome</keyword>
<keyword evidence="3" id="KW-0472">Membrane</keyword>
<feature type="repeat" description="PPR" evidence="2">
    <location>
        <begin position="109"/>
        <end position="143"/>
    </location>
</feature>
<sequence length="458" mass="51097">MEKIYSNFAKRVPHLSKFNSNFNLSTHRNLSSTTNIVDYNGDLSTRFTFLLESCHGPLDLNRGQQIHAQIIANGLNNNSILGARVVGMYVNCESISRAKDVFFRIEKRSSFAWNRMIKGFTIMGLFDFALLFYFKMWVCGVSPDQYTYTDVIKCCRGLNAVNLGRLIHDTIRLMGLEQDLFVGSSLIKMYAASDCIDVARDVFDQMPERDCVLWNVMIDGYKRIGDRGNAIGVFNSMRMSGMRPSSESFMLVVSIAASEALLNYGTQIHGLVIKCGVGLNASVANTLLALYAKCRCSSDVNKLFRLMPQNDLVAWNGMISGCVQNGLKEEAIDLFYRMQSSGVKPDSITLTSFLPSFSDTACLKQGEEIHAYILRNGITIDAFLKSALIDIYLKGKNVHMAQKVFESSRTVDVVIFSAMISGYVLNGLNHDALQMFRQLVDTKLKPNSVALANVLPHS</sequence>
<dbReference type="NCBIfam" id="TIGR00756">
    <property type="entry name" value="PPR"/>
    <property type="match status" value="5"/>
</dbReference>
<evidence type="ECO:0000256" key="2">
    <source>
        <dbReference type="PROSITE-ProRule" id="PRU00708"/>
    </source>
</evidence>
<feature type="transmembrane region" description="Helical" evidence="3">
    <location>
        <begin position="117"/>
        <end position="138"/>
    </location>
</feature>
<reference evidence="5" key="1">
    <citation type="journal article" date="2017" name="Nat. Commun.">
        <title>The asparagus genome sheds light on the origin and evolution of a young Y chromosome.</title>
        <authorList>
            <person name="Harkess A."/>
            <person name="Zhou J."/>
            <person name="Xu C."/>
            <person name="Bowers J.E."/>
            <person name="Van der Hulst R."/>
            <person name="Ayyampalayam S."/>
            <person name="Mercati F."/>
            <person name="Riccardi P."/>
            <person name="McKain M.R."/>
            <person name="Kakrana A."/>
            <person name="Tang H."/>
            <person name="Ray J."/>
            <person name="Groenendijk J."/>
            <person name="Arikit S."/>
            <person name="Mathioni S.M."/>
            <person name="Nakano M."/>
            <person name="Shan H."/>
            <person name="Telgmann-Rauber A."/>
            <person name="Kanno A."/>
            <person name="Yue Z."/>
            <person name="Chen H."/>
            <person name="Li W."/>
            <person name="Chen Y."/>
            <person name="Xu X."/>
            <person name="Zhang Y."/>
            <person name="Luo S."/>
            <person name="Chen H."/>
            <person name="Gao J."/>
            <person name="Mao Z."/>
            <person name="Pires J.C."/>
            <person name="Luo M."/>
            <person name="Kudrna D."/>
            <person name="Wing R.A."/>
            <person name="Meyers B.C."/>
            <person name="Yi K."/>
            <person name="Kong H."/>
            <person name="Lavrijsen P."/>
            <person name="Sunseri F."/>
            <person name="Falavigna A."/>
            <person name="Ye Y."/>
            <person name="Leebens-Mack J.H."/>
            <person name="Chen G."/>
        </authorList>
    </citation>
    <scope>NUCLEOTIDE SEQUENCE [LARGE SCALE GENOMIC DNA]</scope>
    <source>
        <strain evidence="5">cv. DH0086</strain>
    </source>
</reference>
<dbReference type="Gene3D" id="1.25.40.10">
    <property type="entry name" value="Tetratricopeptide repeat domain"/>
    <property type="match status" value="4"/>
</dbReference>
<dbReference type="InterPro" id="IPR011990">
    <property type="entry name" value="TPR-like_helical_dom_sf"/>
</dbReference>
<dbReference type="OMA" id="NCESISR"/>
<dbReference type="GO" id="GO:0003723">
    <property type="term" value="F:RNA binding"/>
    <property type="evidence" value="ECO:0007669"/>
    <property type="project" value="InterPro"/>
</dbReference>
<dbReference type="EMBL" id="CM007383">
    <property type="protein sequence ID" value="ONK74440.1"/>
    <property type="molecule type" value="Genomic_DNA"/>
</dbReference>
<protein>
    <recommendedName>
        <fullName evidence="6">Pentatricopeptide repeat-containing protein</fullName>
    </recommendedName>
</protein>
<dbReference type="InterPro" id="IPR002885">
    <property type="entry name" value="PPR_rpt"/>
</dbReference>
<dbReference type="Pfam" id="PF13041">
    <property type="entry name" value="PPR_2"/>
    <property type="match status" value="1"/>
</dbReference>
<proteinExistence type="predicted"/>
<dbReference type="InterPro" id="IPR046960">
    <property type="entry name" value="PPR_At4g14850-like_plant"/>
</dbReference>
<dbReference type="Gramene" id="ONK74440">
    <property type="protein sequence ID" value="ONK74440"/>
    <property type="gene ID" value="A4U43_C03F6230"/>
</dbReference>
<dbReference type="PANTHER" id="PTHR24015">
    <property type="entry name" value="OS07G0578800 PROTEIN-RELATED"/>
    <property type="match status" value="1"/>
</dbReference>
<organism evidence="4 5">
    <name type="scientific">Asparagus officinalis</name>
    <name type="common">Garden asparagus</name>
    <dbReference type="NCBI Taxonomy" id="4686"/>
    <lineage>
        <taxon>Eukaryota</taxon>
        <taxon>Viridiplantae</taxon>
        <taxon>Streptophyta</taxon>
        <taxon>Embryophyta</taxon>
        <taxon>Tracheophyta</taxon>
        <taxon>Spermatophyta</taxon>
        <taxon>Magnoliopsida</taxon>
        <taxon>Liliopsida</taxon>
        <taxon>Asparagales</taxon>
        <taxon>Asparagaceae</taxon>
        <taxon>Asparagoideae</taxon>
        <taxon>Asparagus</taxon>
    </lineage>
</organism>
<evidence type="ECO:0000256" key="3">
    <source>
        <dbReference type="SAM" id="Phobius"/>
    </source>
</evidence>
<name>A0A5P1FD15_ASPOF</name>
<dbReference type="Proteomes" id="UP000243459">
    <property type="component" value="Chromosome 3"/>
</dbReference>